<dbReference type="Proteomes" id="UP000182427">
    <property type="component" value="Chromosome I"/>
</dbReference>
<evidence type="ECO:0000259" key="2">
    <source>
        <dbReference type="Pfam" id="PF00535"/>
    </source>
</evidence>
<dbReference type="OrthoDB" id="9815923at2"/>
<dbReference type="SUPFAM" id="SSF53448">
    <property type="entry name" value="Nucleotide-diphospho-sugar transferases"/>
    <property type="match status" value="1"/>
</dbReference>
<protein>
    <submittedName>
        <fullName evidence="3">Glycosyltransferase involved in cell wall bisynthesis</fullName>
    </submittedName>
</protein>
<reference evidence="3 4" key="1">
    <citation type="submission" date="2016-10" db="EMBL/GenBank/DDBJ databases">
        <authorList>
            <person name="de Groot N.N."/>
        </authorList>
    </citation>
    <scope>NUCLEOTIDE SEQUENCE [LARGE SCALE GENOMIC DNA]</scope>
    <source>
        <strain evidence="3 4">GAS232</strain>
    </source>
</reference>
<dbReference type="Pfam" id="PF00535">
    <property type="entry name" value="Glycos_transf_2"/>
    <property type="match status" value="1"/>
</dbReference>
<dbReference type="InterPro" id="IPR029044">
    <property type="entry name" value="Nucleotide-diphossugar_trans"/>
</dbReference>
<dbReference type="EMBL" id="LT629690">
    <property type="protein sequence ID" value="SDF29176.1"/>
    <property type="molecule type" value="Genomic_DNA"/>
</dbReference>
<dbReference type="CDD" id="cd02511">
    <property type="entry name" value="Beta4Glucosyltransferase"/>
    <property type="match status" value="1"/>
</dbReference>
<sequence>MISVMVLTLNEEGDLPGCLESIAWSDDVWVFDSLSTDRTTAIAEASGAHVIQRKFDNWAAHQNWAMENIPFKHPWVFYIDADERMTEGLRTAIHQAVSAAEGHVAFEVERRDFLNGTWLKHVQLSAWYTRLFQPSKMRYERLVNPVSVVDGTTGRIAGYLDHFPFSKGVTYWIQRHNDYSTKEAQQLLLNQADAPPFRLRDAFFASDFQTRRKQQKQLFYRLPGRPILKFILIYFAKRGFLDGSAGLTYALLQSIYEYFIVLKTRELKQNQP</sequence>
<accession>A0A1G7JW46</accession>
<evidence type="ECO:0000313" key="4">
    <source>
        <dbReference type="Proteomes" id="UP000182427"/>
    </source>
</evidence>
<feature type="domain" description="Glycosyltransferase 2-like" evidence="2">
    <location>
        <begin position="3"/>
        <end position="146"/>
    </location>
</feature>
<dbReference type="Gene3D" id="3.90.550.10">
    <property type="entry name" value="Spore Coat Polysaccharide Biosynthesis Protein SpsA, Chain A"/>
    <property type="match status" value="1"/>
</dbReference>
<keyword evidence="3" id="KW-0808">Transferase</keyword>
<dbReference type="AlphaFoldDB" id="A0A1G7JW46"/>
<proteinExistence type="inferred from homology"/>
<dbReference type="RefSeq" id="WP_083344979.1">
    <property type="nucleotide sequence ID" value="NZ_LT629690.1"/>
</dbReference>
<dbReference type="GO" id="GO:0016740">
    <property type="term" value="F:transferase activity"/>
    <property type="evidence" value="ECO:0007669"/>
    <property type="project" value="UniProtKB-KW"/>
</dbReference>
<gene>
    <name evidence="3" type="ORF">SAMN05444167_1968</name>
</gene>
<keyword evidence="4" id="KW-1185">Reference proteome</keyword>
<dbReference type="PANTHER" id="PTHR43630:SF2">
    <property type="entry name" value="GLYCOSYLTRANSFERASE"/>
    <property type="match status" value="1"/>
</dbReference>
<name>A0A1G7JW46_9BACT</name>
<dbReference type="PANTHER" id="PTHR43630">
    <property type="entry name" value="POLY-BETA-1,6-N-ACETYL-D-GLUCOSAMINE SYNTHASE"/>
    <property type="match status" value="1"/>
</dbReference>
<dbReference type="InterPro" id="IPR001173">
    <property type="entry name" value="Glyco_trans_2-like"/>
</dbReference>
<organism evidence="3 4">
    <name type="scientific">Terriglobus roseus</name>
    <dbReference type="NCBI Taxonomy" id="392734"/>
    <lineage>
        <taxon>Bacteria</taxon>
        <taxon>Pseudomonadati</taxon>
        <taxon>Acidobacteriota</taxon>
        <taxon>Terriglobia</taxon>
        <taxon>Terriglobales</taxon>
        <taxon>Acidobacteriaceae</taxon>
        <taxon>Terriglobus</taxon>
    </lineage>
</organism>
<comment type="similarity">
    <text evidence="1">Belongs to the glycosyltransferase 2 family. WaaE/KdtX subfamily.</text>
</comment>
<evidence type="ECO:0000256" key="1">
    <source>
        <dbReference type="ARBA" id="ARBA00038494"/>
    </source>
</evidence>
<evidence type="ECO:0000313" key="3">
    <source>
        <dbReference type="EMBL" id="SDF29176.1"/>
    </source>
</evidence>